<protein>
    <submittedName>
        <fullName evidence="1">Uncharacterized protein</fullName>
    </submittedName>
</protein>
<dbReference type="Proteomes" id="UP001396898">
    <property type="component" value="Unassembled WGS sequence"/>
</dbReference>
<evidence type="ECO:0000313" key="2">
    <source>
        <dbReference type="Proteomes" id="UP001396898"/>
    </source>
</evidence>
<gene>
    <name evidence="1" type="ORF">PG991_003497</name>
</gene>
<sequence length="157" mass="17079">MATNIRDAGYFDPAAALQRDTTGANYLSIAEIARIHEQMRDLSAPQLAEHDDVRSTDAVPDSSTVQQLQRYQPGTEHFRRLCSEAIPNVVPAMKKQRISHVSTTGASVAHVGSFNELEGAAKVDQDISQIKTKSKSFAIIGTANGIDFNQMFAAKFG</sequence>
<name>A0ABR1S3R2_9PEZI</name>
<reference evidence="1 2" key="1">
    <citation type="submission" date="2023-01" db="EMBL/GenBank/DDBJ databases">
        <title>Analysis of 21 Apiospora genomes using comparative genomics revels a genus with tremendous synthesis potential of carbohydrate active enzymes and secondary metabolites.</title>
        <authorList>
            <person name="Sorensen T."/>
        </authorList>
    </citation>
    <scope>NUCLEOTIDE SEQUENCE [LARGE SCALE GENOMIC DNA]</scope>
    <source>
        <strain evidence="1 2">CBS 20057</strain>
    </source>
</reference>
<organism evidence="1 2">
    <name type="scientific">Apiospora marii</name>
    <dbReference type="NCBI Taxonomy" id="335849"/>
    <lineage>
        <taxon>Eukaryota</taxon>
        <taxon>Fungi</taxon>
        <taxon>Dikarya</taxon>
        <taxon>Ascomycota</taxon>
        <taxon>Pezizomycotina</taxon>
        <taxon>Sordariomycetes</taxon>
        <taxon>Xylariomycetidae</taxon>
        <taxon>Amphisphaeriales</taxon>
        <taxon>Apiosporaceae</taxon>
        <taxon>Apiospora</taxon>
    </lineage>
</organism>
<evidence type="ECO:0000313" key="1">
    <source>
        <dbReference type="EMBL" id="KAK8026441.1"/>
    </source>
</evidence>
<accession>A0ABR1S3R2</accession>
<comment type="caution">
    <text evidence="1">The sequence shown here is derived from an EMBL/GenBank/DDBJ whole genome shotgun (WGS) entry which is preliminary data.</text>
</comment>
<dbReference type="EMBL" id="JAQQWI010000007">
    <property type="protein sequence ID" value="KAK8026441.1"/>
    <property type="molecule type" value="Genomic_DNA"/>
</dbReference>
<proteinExistence type="predicted"/>
<keyword evidence="2" id="KW-1185">Reference proteome</keyword>